<evidence type="ECO:0000256" key="5">
    <source>
        <dbReference type="ARBA" id="ARBA00022989"/>
    </source>
</evidence>
<feature type="compositionally biased region" description="Basic residues" evidence="7">
    <location>
        <begin position="394"/>
        <end position="409"/>
    </location>
</feature>
<gene>
    <name evidence="9" type="ORF">Pla52o_04560</name>
</gene>
<dbReference type="Proteomes" id="UP000316304">
    <property type="component" value="Unassembled WGS sequence"/>
</dbReference>
<keyword evidence="4" id="KW-0256">Endoplasmic reticulum</keyword>
<feature type="transmembrane region" description="Helical" evidence="8">
    <location>
        <begin position="12"/>
        <end position="35"/>
    </location>
</feature>
<proteinExistence type="predicted"/>
<keyword evidence="10" id="KW-1185">Reference proteome</keyword>
<feature type="transmembrane region" description="Helical" evidence="8">
    <location>
        <begin position="336"/>
        <end position="356"/>
    </location>
</feature>
<keyword evidence="5 8" id="KW-1133">Transmembrane helix</keyword>
<feature type="region of interest" description="Disordered" evidence="7">
    <location>
        <begin position="390"/>
        <end position="409"/>
    </location>
</feature>
<dbReference type="EMBL" id="SJPT01000001">
    <property type="protein sequence ID" value="TWU26603.1"/>
    <property type="molecule type" value="Genomic_DNA"/>
</dbReference>
<dbReference type="AlphaFoldDB" id="A0A5C6CNS0"/>
<evidence type="ECO:0000256" key="7">
    <source>
        <dbReference type="SAM" id="MobiDB-lite"/>
    </source>
</evidence>
<dbReference type="OrthoDB" id="273988at2"/>
<dbReference type="GO" id="GO:0012505">
    <property type="term" value="C:endomembrane system"/>
    <property type="evidence" value="ECO:0007669"/>
    <property type="project" value="UniProtKB-SubCell"/>
</dbReference>
<dbReference type="RefSeq" id="WP_146592922.1">
    <property type="nucleotide sequence ID" value="NZ_SJPT01000001.1"/>
</dbReference>
<comment type="caution">
    <text evidence="9">The sequence shown here is derived from an EMBL/GenBank/DDBJ whole genome shotgun (WGS) entry which is preliminary data.</text>
</comment>
<evidence type="ECO:0000256" key="2">
    <source>
        <dbReference type="ARBA" id="ARBA00004586"/>
    </source>
</evidence>
<evidence type="ECO:0000256" key="4">
    <source>
        <dbReference type="ARBA" id="ARBA00022824"/>
    </source>
</evidence>
<evidence type="ECO:0000256" key="3">
    <source>
        <dbReference type="ARBA" id="ARBA00022692"/>
    </source>
</evidence>
<evidence type="ECO:0000256" key="8">
    <source>
        <dbReference type="SAM" id="Phobius"/>
    </source>
</evidence>
<evidence type="ECO:0000256" key="6">
    <source>
        <dbReference type="ARBA" id="ARBA00023136"/>
    </source>
</evidence>
<comment type="subcellular location">
    <subcellularLocation>
        <location evidence="1">Endomembrane system</location>
        <topology evidence="1">Multi-pass membrane protein</topology>
    </subcellularLocation>
    <subcellularLocation>
        <location evidence="2">Endoplasmic reticulum membrane</location>
    </subcellularLocation>
</comment>
<evidence type="ECO:0000313" key="9">
    <source>
        <dbReference type="EMBL" id="TWU26603.1"/>
    </source>
</evidence>
<feature type="transmembrane region" description="Helical" evidence="8">
    <location>
        <begin position="362"/>
        <end position="382"/>
    </location>
</feature>
<protein>
    <submittedName>
        <fullName evidence="9">Uncharacterized protein</fullName>
    </submittedName>
</protein>
<evidence type="ECO:0000313" key="10">
    <source>
        <dbReference type="Proteomes" id="UP000316304"/>
    </source>
</evidence>
<reference evidence="9 10" key="1">
    <citation type="submission" date="2019-02" db="EMBL/GenBank/DDBJ databases">
        <title>Deep-cultivation of Planctomycetes and their phenomic and genomic characterization uncovers novel biology.</title>
        <authorList>
            <person name="Wiegand S."/>
            <person name="Jogler M."/>
            <person name="Boedeker C."/>
            <person name="Pinto D."/>
            <person name="Vollmers J."/>
            <person name="Rivas-Marin E."/>
            <person name="Kohn T."/>
            <person name="Peeters S.H."/>
            <person name="Heuer A."/>
            <person name="Rast P."/>
            <person name="Oberbeckmann S."/>
            <person name="Bunk B."/>
            <person name="Jeske O."/>
            <person name="Meyerdierks A."/>
            <person name="Storesund J.E."/>
            <person name="Kallscheuer N."/>
            <person name="Luecker S."/>
            <person name="Lage O.M."/>
            <person name="Pohl T."/>
            <person name="Merkel B.J."/>
            <person name="Hornburger P."/>
            <person name="Mueller R.-W."/>
            <person name="Bruemmer F."/>
            <person name="Labrenz M."/>
            <person name="Spormann A.M."/>
            <person name="Op Den Camp H."/>
            <person name="Overmann J."/>
            <person name="Amann R."/>
            <person name="Jetten M.S.M."/>
            <person name="Mascher T."/>
            <person name="Medema M.H."/>
            <person name="Devos D.P."/>
            <person name="Kaster A.-K."/>
            <person name="Ovreas L."/>
            <person name="Rohde M."/>
            <person name="Galperin M.Y."/>
            <person name="Jogler C."/>
        </authorList>
    </citation>
    <scope>NUCLEOTIDE SEQUENCE [LARGE SCALE GENOMIC DNA]</scope>
    <source>
        <strain evidence="9 10">Pla52o</strain>
    </source>
</reference>
<evidence type="ECO:0000256" key="1">
    <source>
        <dbReference type="ARBA" id="ARBA00004127"/>
    </source>
</evidence>
<dbReference type="GO" id="GO:0006629">
    <property type="term" value="P:lipid metabolic process"/>
    <property type="evidence" value="ECO:0007669"/>
    <property type="project" value="TreeGrafter"/>
</dbReference>
<keyword evidence="6 8" id="KW-0472">Membrane</keyword>
<keyword evidence="3 8" id="KW-0812">Transmembrane</keyword>
<name>A0A5C6CNS0_9BACT</name>
<sequence>MNGDHAPHSWLNRIGTAIGILGASLLLLSSTSLLFQSETRGVQTAAGLDEAATSAIEIDALVPKPEHDGQLVYVNGRLETSEWVSDETFAISVKGIRLERHAEMFQWQEYRTRERRWFRSEDSIGSYNTTYRYRKTWAKQPIDSSSFKHSGHDNPVAMPFPSLSVQASEVKLGGFRLSTSLIDQIEPSDPLHLDLTELPVEIARDAFIHPDGPNQSPRLYWSKGRGRSNRPAQIGDVRIYFTTAPSGEVSVMSQQQGDSFVPFRTQAGTRIDLLLMGPMKPRDMIHHALATTSRSTWWDRLVTTIAMILGMYLLIRVGPRVINPYALFTRIRRVQRWWIATLAALSLALLTIGTAWMSSQPWSALSVLAMAVAIIAGSVRGIRLHATASVPKTEHRKRNRRRRLSKRNR</sequence>
<dbReference type="PANTHER" id="PTHR13416">
    <property type="match status" value="1"/>
</dbReference>
<dbReference type="GO" id="GO:0071763">
    <property type="term" value="P:nuclear membrane organization"/>
    <property type="evidence" value="ECO:0007669"/>
    <property type="project" value="TreeGrafter"/>
</dbReference>
<dbReference type="PANTHER" id="PTHR13416:SF2">
    <property type="entry name" value="TRANSMEMBRANE PROTEIN 43"/>
    <property type="match status" value="1"/>
</dbReference>
<organism evidence="9 10">
    <name type="scientific">Novipirellula galeiformis</name>
    <dbReference type="NCBI Taxonomy" id="2528004"/>
    <lineage>
        <taxon>Bacteria</taxon>
        <taxon>Pseudomonadati</taxon>
        <taxon>Planctomycetota</taxon>
        <taxon>Planctomycetia</taxon>
        <taxon>Pirellulales</taxon>
        <taxon>Pirellulaceae</taxon>
        <taxon>Novipirellula</taxon>
    </lineage>
</organism>
<accession>A0A5C6CNS0</accession>
<dbReference type="InterPro" id="IPR012430">
    <property type="entry name" value="TMEM43_fam"/>
</dbReference>
<feature type="transmembrane region" description="Helical" evidence="8">
    <location>
        <begin position="297"/>
        <end position="315"/>
    </location>
</feature>
<dbReference type="Pfam" id="PF07787">
    <property type="entry name" value="TMEM43"/>
    <property type="match status" value="1"/>
</dbReference>